<dbReference type="PROSITE" id="PS51977">
    <property type="entry name" value="WGR"/>
    <property type="match status" value="1"/>
</dbReference>
<evidence type="ECO:0000259" key="1">
    <source>
        <dbReference type="PROSITE" id="PS51977"/>
    </source>
</evidence>
<dbReference type="InterPro" id="IPR008893">
    <property type="entry name" value="WGR_domain"/>
</dbReference>
<dbReference type="AlphaFoldDB" id="A0A285CRZ8"/>
<keyword evidence="3" id="KW-1185">Reference proteome</keyword>
<sequence length="88" mass="10088">MDIRLEKIDPDSNCYRFYVIRTEPDLFADRSLVVQWGRIGRGGRTVIRGSGPRDRVEDLGQRLLKLRLRHGYHETQAAGVIRPDDAAP</sequence>
<dbReference type="OrthoDB" id="5801306at2"/>
<feature type="domain" description="WGR" evidence="1">
    <location>
        <begin position="1"/>
        <end position="86"/>
    </location>
</feature>
<dbReference type="SMART" id="SM00773">
    <property type="entry name" value="WGR"/>
    <property type="match status" value="1"/>
</dbReference>
<dbReference type="Gene3D" id="2.20.140.10">
    <property type="entry name" value="WGR domain"/>
    <property type="match status" value="1"/>
</dbReference>
<dbReference type="EMBL" id="OAOQ01000005">
    <property type="protein sequence ID" value="SNX70264.1"/>
    <property type="molecule type" value="Genomic_DNA"/>
</dbReference>
<evidence type="ECO:0000313" key="3">
    <source>
        <dbReference type="Proteomes" id="UP000219467"/>
    </source>
</evidence>
<dbReference type="CDD" id="cd07996">
    <property type="entry name" value="WGR_MMR_like"/>
    <property type="match status" value="1"/>
</dbReference>
<evidence type="ECO:0000313" key="2">
    <source>
        <dbReference type="EMBL" id="SNX70264.1"/>
    </source>
</evidence>
<gene>
    <name evidence="2" type="ORF">SAMN05878503_105173</name>
</gene>
<protein>
    <submittedName>
        <fullName evidence="2">Predicted DNA-binding WGR domain protein</fullName>
    </submittedName>
</protein>
<reference evidence="3" key="1">
    <citation type="submission" date="2017-08" db="EMBL/GenBank/DDBJ databases">
        <authorList>
            <person name="Varghese N."/>
            <person name="Submissions S."/>
        </authorList>
    </citation>
    <scope>NUCLEOTIDE SEQUENCE [LARGE SCALE GENOMIC DNA]</scope>
    <source>
        <strain evidence="3">JA234</strain>
    </source>
</reference>
<keyword evidence="2" id="KW-0238">DNA-binding</keyword>
<dbReference type="GO" id="GO:0003677">
    <property type="term" value="F:DNA binding"/>
    <property type="evidence" value="ECO:0007669"/>
    <property type="project" value="UniProtKB-KW"/>
</dbReference>
<dbReference type="InterPro" id="IPR036930">
    <property type="entry name" value="WGR_dom_sf"/>
</dbReference>
<dbReference type="SUPFAM" id="SSF142921">
    <property type="entry name" value="WGR domain-like"/>
    <property type="match status" value="1"/>
</dbReference>
<name>A0A285CRZ8_9RHOB</name>
<proteinExistence type="predicted"/>
<dbReference type="InterPro" id="IPR049809">
    <property type="entry name" value="YehF/YfeS-like_WGR"/>
</dbReference>
<dbReference type="RefSeq" id="WP_097030255.1">
    <property type="nucleotide sequence ID" value="NZ_OAOQ01000005.1"/>
</dbReference>
<accession>A0A285CRZ8</accession>
<dbReference type="Pfam" id="PF05406">
    <property type="entry name" value="WGR"/>
    <property type="match status" value="1"/>
</dbReference>
<organism evidence="2 3">
    <name type="scientific">Cereibacter ovatus</name>
    <dbReference type="NCBI Taxonomy" id="439529"/>
    <lineage>
        <taxon>Bacteria</taxon>
        <taxon>Pseudomonadati</taxon>
        <taxon>Pseudomonadota</taxon>
        <taxon>Alphaproteobacteria</taxon>
        <taxon>Rhodobacterales</taxon>
        <taxon>Paracoccaceae</taxon>
        <taxon>Cereibacter</taxon>
    </lineage>
</organism>
<dbReference type="Proteomes" id="UP000219467">
    <property type="component" value="Unassembled WGS sequence"/>
</dbReference>